<dbReference type="Gene3D" id="3.40.50.300">
    <property type="entry name" value="P-loop containing nucleotide triphosphate hydrolases"/>
    <property type="match status" value="2"/>
</dbReference>
<evidence type="ECO:0000256" key="1">
    <source>
        <dbReference type="ARBA" id="ARBA00022741"/>
    </source>
</evidence>
<reference evidence="8 9" key="1">
    <citation type="submission" date="2017-06" db="EMBL/GenBank/DDBJ databases">
        <title>Whole Genome Sequences of Colwellia marinimaniae MTCD1.</title>
        <authorList>
            <person name="Kusumoto H."/>
            <person name="Inoue M."/>
            <person name="Tanikawa K."/>
            <person name="Maeji H."/>
            <person name="Cameron J.H."/>
            <person name="Bartlett D.H."/>
        </authorList>
    </citation>
    <scope>NUCLEOTIDE SEQUENCE [LARGE SCALE GENOMIC DNA]</scope>
    <source>
        <strain evidence="8 9">MTCD1</strain>
    </source>
</reference>
<dbReference type="PROSITE" id="PS51192">
    <property type="entry name" value="HELICASE_ATP_BIND_1"/>
    <property type="match status" value="1"/>
</dbReference>
<dbReference type="Gene3D" id="1.20.120.1080">
    <property type="match status" value="1"/>
</dbReference>
<evidence type="ECO:0000256" key="5">
    <source>
        <dbReference type="SAM" id="MobiDB-lite"/>
    </source>
</evidence>
<dbReference type="InterPro" id="IPR010225">
    <property type="entry name" value="HrpB"/>
</dbReference>
<gene>
    <name evidence="8" type="primary">hrpB</name>
    <name evidence="8" type="ORF">MTCD1_00266</name>
</gene>
<evidence type="ECO:0000256" key="3">
    <source>
        <dbReference type="ARBA" id="ARBA00022806"/>
    </source>
</evidence>
<dbReference type="GO" id="GO:0004386">
    <property type="term" value="F:helicase activity"/>
    <property type="evidence" value="ECO:0007669"/>
    <property type="project" value="UniProtKB-KW"/>
</dbReference>
<dbReference type="InterPro" id="IPR014001">
    <property type="entry name" value="Helicase_ATP-bd"/>
</dbReference>
<dbReference type="PROSITE" id="PS51194">
    <property type="entry name" value="HELICASE_CTER"/>
    <property type="match status" value="1"/>
</dbReference>
<dbReference type="Pfam" id="PF08482">
    <property type="entry name" value="HrpB_C"/>
    <property type="match status" value="1"/>
</dbReference>
<dbReference type="InterPro" id="IPR027417">
    <property type="entry name" value="P-loop_NTPase"/>
</dbReference>
<evidence type="ECO:0000256" key="2">
    <source>
        <dbReference type="ARBA" id="ARBA00022801"/>
    </source>
</evidence>
<feature type="domain" description="Helicase ATP-binding" evidence="6">
    <location>
        <begin position="66"/>
        <end position="230"/>
    </location>
</feature>
<evidence type="ECO:0000313" key="9">
    <source>
        <dbReference type="Proteomes" id="UP000197068"/>
    </source>
</evidence>
<sequence length="891" mass="99535">MLNFFLPHFGGTSSNQHINVLIDLVRLGLCPASNNCYDDDHFLNHFILPMAVSTALPIEEIKQQFCQTLEQQNTLILSAPPGAGKSTCLPLWLLTLPSLANKKIYLLQPRRLAVKNIAIFLAKQLDEKVGETVGYRLRNDSKTSKNTRLEVITEGILTQIIQNDAELSGTALVIFDEFHERSLQGDLAFALTREVQTELREDLKILLMSATLDIEYLSKALPDAHLLSSEGRSFPVEVSYQAPKSHLRWREHALAVIKDKMFNHVGSILVFLPGIADIRFLVERLSAEQAEGVKVCPLFGEQSLKEQQQAIAPCENGQRKIVLATNIAETSLTIDGIDLVIDCGLEKVAIYDSSSLMNKLMQKQIAKASAVQRAGRAGRLMPGQCIRLYGKDDFERRPQHSVNDIQQADLLPTLIEAARWGVAALKALPLLELPSSTKEQQAWQELQSLAIVDGKNLLTKHGDKVSKLPCHPRFAHMILMAKNHGQQATHLACLIAALLEERDVLGPQAQYDCDLSHRLQLLIKGGSNKNPLLTRILQQAHRLAQQVQLRFSIHSLDLAKAGLLLAYAYPERVAKARGNHGDYICVNGKGVSVHEQDALANEDFIVIAQAMQRDSQLNVRLASHISLVEITEVFSKQIKQQNIAKFDGKSGRIITRQQILLGAIVLSDLPLKQAVTSESISDMWCDLIRKKGLGFLPWQGKDLALRSRWQWLNKYFPEYNLAPIDDHNLLAELAIWFAPFVGDIKTKAQLAKLDLSAMLLSLLNYQGQKILTQAAPPVYIGPTGRHCPISYDLERSPKVSLPMQELYGLTQTPNIGVLVGVNEQKQGIPLLLELLSPAQRPIQVTQDLVKFWSGSYQAVQKDMKSRYPRHYWPDDPANAKATNKTKRHIKE</sequence>
<feature type="region of interest" description="Disordered" evidence="5">
    <location>
        <begin position="867"/>
        <end position="891"/>
    </location>
</feature>
<protein>
    <submittedName>
        <fullName evidence="8">ATP-dependent helicase</fullName>
    </submittedName>
</protein>
<dbReference type="PIRSF" id="PIRSF005496">
    <property type="entry name" value="ATP_hel_hrpB"/>
    <property type="match status" value="1"/>
</dbReference>
<dbReference type="SMART" id="SM00847">
    <property type="entry name" value="HA2"/>
    <property type="match status" value="1"/>
</dbReference>
<dbReference type="Proteomes" id="UP000197068">
    <property type="component" value="Unassembled WGS sequence"/>
</dbReference>
<dbReference type="PANTHER" id="PTHR43519">
    <property type="entry name" value="ATP-DEPENDENT RNA HELICASE HRPB"/>
    <property type="match status" value="1"/>
</dbReference>
<evidence type="ECO:0000313" key="8">
    <source>
        <dbReference type="EMBL" id="GAW94669.1"/>
    </source>
</evidence>
<proteinExistence type="predicted"/>
<dbReference type="SMART" id="SM00487">
    <property type="entry name" value="DEXDc"/>
    <property type="match status" value="1"/>
</dbReference>
<dbReference type="InterPro" id="IPR001650">
    <property type="entry name" value="Helicase_C-like"/>
</dbReference>
<evidence type="ECO:0000259" key="7">
    <source>
        <dbReference type="PROSITE" id="PS51194"/>
    </source>
</evidence>
<keyword evidence="2" id="KW-0378">Hydrolase</keyword>
<dbReference type="SUPFAM" id="SSF52540">
    <property type="entry name" value="P-loop containing nucleoside triphosphate hydrolases"/>
    <property type="match status" value="1"/>
</dbReference>
<keyword evidence="1" id="KW-0547">Nucleotide-binding</keyword>
<keyword evidence="9" id="KW-1185">Reference proteome</keyword>
<dbReference type="EMBL" id="BDQM01000001">
    <property type="protein sequence ID" value="GAW94669.1"/>
    <property type="molecule type" value="Genomic_DNA"/>
</dbReference>
<dbReference type="InterPro" id="IPR011545">
    <property type="entry name" value="DEAD/DEAH_box_helicase_dom"/>
</dbReference>
<keyword evidence="3 8" id="KW-0347">Helicase</keyword>
<dbReference type="PANTHER" id="PTHR43519:SF1">
    <property type="entry name" value="ATP-DEPENDENT RNA HELICASE HRPB"/>
    <property type="match status" value="1"/>
</dbReference>
<dbReference type="NCBIfam" id="TIGR01970">
    <property type="entry name" value="DEAH_box_HrpB"/>
    <property type="match status" value="1"/>
</dbReference>
<evidence type="ECO:0000256" key="4">
    <source>
        <dbReference type="ARBA" id="ARBA00022840"/>
    </source>
</evidence>
<dbReference type="SMART" id="SM00490">
    <property type="entry name" value="HELICc"/>
    <property type="match status" value="1"/>
</dbReference>
<dbReference type="CDD" id="cd17990">
    <property type="entry name" value="DEXHc_HrpB"/>
    <property type="match status" value="1"/>
</dbReference>
<dbReference type="InterPro" id="IPR049614">
    <property type="entry name" value="HrpB_DEXH"/>
</dbReference>
<dbReference type="CDD" id="cd18791">
    <property type="entry name" value="SF2_C_RHA"/>
    <property type="match status" value="1"/>
</dbReference>
<dbReference type="Pfam" id="PF00271">
    <property type="entry name" value="Helicase_C"/>
    <property type="match status" value="1"/>
</dbReference>
<dbReference type="Pfam" id="PF00270">
    <property type="entry name" value="DEAD"/>
    <property type="match status" value="1"/>
</dbReference>
<evidence type="ECO:0000259" key="6">
    <source>
        <dbReference type="PROSITE" id="PS51192"/>
    </source>
</evidence>
<dbReference type="InterPro" id="IPR007502">
    <property type="entry name" value="Helicase-assoc_dom"/>
</dbReference>
<dbReference type="InterPro" id="IPR013689">
    <property type="entry name" value="RNA_helicase_ATP-dep_HrpB_C"/>
</dbReference>
<feature type="domain" description="Helicase C-terminal" evidence="7">
    <location>
        <begin position="256"/>
        <end position="422"/>
    </location>
</feature>
<keyword evidence="4" id="KW-0067">ATP-binding</keyword>
<accession>A0ABQ0MQM4</accession>
<comment type="caution">
    <text evidence="8">The sequence shown here is derived from an EMBL/GenBank/DDBJ whole genome shotgun (WGS) entry which is preliminary data.</text>
</comment>
<name>A0ABQ0MQM4_9GAMM</name>
<organism evidence="8 9">
    <name type="scientific">Colwellia marinimaniae</name>
    <dbReference type="NCBI Taxonomy" id="1513592"/>
    <lineage>
        <taxon>Bacteria</taxon>
        <taxon>Pseudomonadati</taxon>
        <taxon>Pseudomonadota</taxon>
        <taxon>Gammaproteobacteria</taxon>
        <taxon>Alteromonadales</taxon>
        <taxon>Colwelliaceae</taxon>
        <taxon>Colwellia</taxon>
    </lineage>
</organism>